<feature type="compositionally biased region" description="Basic and acidic residues" evidence="1">
    <location>
        <begin position="66"/>
        <end position="75"/>
    </location>
</feature>
<dbReference type="EMBL" id="JAEHOE010000014">
    <property type="protein sequence ID" value="KAG2497490.1"/>
    <property type="molecule type" value="Genomic_DNA"/>
</dbReference>
<dbReference type="InterPro" id="IPR049226">
    <property type="entry name" value="DUF6823"/>
</dbReference>
<keyword evidence="3" id="KW-1185">Reference proteome</keyword>
<dbReference type="AlphaFoldDB" id="A0A835Y752"/>
<name>A0A835Y752_9CHLO</name>
<evidence type="ECO:0000313" key="2">
    <source>
        <dbReference type="EMBL" id="KAG2497490.1"/>
    </source>
</evidence>
<protein>
    <submittedName>
        <fullName evidence="2">Uncharacterized protein</fullName>
    </submittedName>
</protein>
<sequence>MQIMLSARAQVARPVRATRGRRTTVRTQAFFGFGRPKEDIDAEREEQYRLQQELKDKRKSGAMIKEANDRRKKVAEELQSRKDLRRKEKEALARGEMPETLQKWKPYEKEIDQKADRGIIVPLLPFGIKKFDEGERFDLRSPYSDAGWVDPDEQDAWSGLKKIGTKILNFSGKSEPTELKPIMWATPFIKKRGQEAREEEEK</sequence>
<reference evidence="2" key="1">
    <citation type="journal article" date="2020" name="bioRxiv">
        <title>Comparative genomics of Chlamydomonas.</title>
        <authorList>
            <person name="Craig R.J."/>
            <person name="Hasan A.R."/>
            <person name="Ness R.W."/>
            <person name="Keightley P.D."/>
        </authorList>
    </citation>
    <scope>NUCLEOTIDE SEQUENCE</scope>
    <source>
        <strain evidence="2">CCAP 11/70</strain>
    </source>
</reference>
<dbReference type="Pfam" id="PF20709">
    <property type="entry name" value="DUF6823"/>
    <property type="match status" value="1"/>
</dbReference>
<dbReference type="OrthoDB" id="199317at2759"/>
<evidence type="ECO:0000313" key="3">
    <source>
        <dbReference type="Proteomes" id="UP000612055"/>
    </source>
</evidence>
<evidence type="ECO:0000256" key="1">
    <source>
        <dbReference type="SAM" id="MobiDB-lite"/>
    </source>
</evidence>
<dbReference type="Proteomes" id="UP000612055">
    <property type="component" value="Unassembled WGS sequence"/>
</dbReference>
<proteinExistence type="predicted"/>
<feature type="region of interest" description="Disordered" evidence="1">
    <location>
        <begin position="53"/>
        <end position="75"/>
    </location>
</feature>
<accession>A0A835Y752</accession>
<gene>
    <name evidence="2" type="ORF">HYH03_004643</name>
</gene>
<organism evidence="2 3">
    <name type="scientific">Edaphochlamys debaryana</name>
    <dbReference type="NCBI Taxonomy" id="47281"/>
    <lineage>
        <taxon>Eukaryota</taxon>
        <taxon>Viridiplantae</taxon>
        <taxon>Chlorophyta</taxon>
        <taxon>core chlorophytes</taxon>
        <taxon>Chlorophyceae</taxon>
        <taxon>CS clade</taxon>
        <taxon>Chlamydomonadales</taxon>
        <taxon>Chlamydomonadales incertae sedis</taxon>
        <taxon>Edaphochlamys</taxon>
    </lineage>
</organism>
<comment type="caution">
    <text evidence="2">The sequence shown here is derived from an EMBL/GenBank/DDBJ whole genome shotgun (WGS) entry which is preliminary data.</text>
</comment>